<dbReference type="PANTHER" id="PTHR23507:SF1">
    <property type="entry name" value="FI18259P1-RELATED"/>
    <property type="match status" value="1"/>
</dbReference>
<dbReference type="GO" id="GO:0022857">
    <property type="term" value="F:transmembrane transporter activity"/>
    <property type="evidence" value="ECO:0007669"/>
    <property type="project" value="InterPro"/>
</dbReference>
<dbReference type="PANTHER" id="PTHR23507">
    <property type="entry name" value="ZGC:174356"/>
    <property type="match status" value="1"/>
</dbReference>
<feature type="region of interest" description="Disordered" evidence="5">
    <location>
        <begin position="466"/>
        <end position="491"/>
    </location>
</feature>
<keyword evidence="4 6" id="KW-0472">Membrane</keyword>
<evidence type="ECO:0000256" key="2">
    <source>
        <dbReference type="ARBA" id="ARBA00022692"/>
    </source>
</evidence>
<dbReference type="OrthoDB" id="3026777at2759"/>
<evidence type="ECO:0000256" key="3">
    <source>
        <dbReference type="ARBA" id="ARBA00022989"/>
    </source>
</evidence>
<evidence type="ECO:0000256" key="4">
    <source>
        <dbReference type="ARBA" id="ARBA00023136"/>
    </source>
</evidence>
<comment type="subcellular location">
    <subcellularLocation>
        <location evidence="1">Membrane</location>
        <topology evidence="1">Multi-pass membrane protein</topology>
    </subcellularLocation>
</comment>
<feature type="transmembrane region" description="Helical" evidence="6">
    <location>
        <begin position="372"/>
        <end position="394"/>
    </location>
</feature>
<feature type="transmembrane region" description="Helical" evidence="6">
    <location>
        <begin position="406"/>
        <end position="428"/>
    </location>
</feature>
<feature type="transmembrane region" description="Helical" evidence="6">
    <location>
        <begin position="316"/>
        <end position="335"/>
    </location>
</feature>
<evidence type="ECO:0000313" key="8">
    <source>
        <dbReference type="Proteomes" id="UP000242188"/>
    </source>
</evidence>
<keyword evidence="3 6" id="KW-1133">Transmembrane helix</keyword>
<sequence length="517" mass="57059">MPSRSNLISKFRDFNIMSLYYYIKECLCDCKVDFIFLLYSIGDALLDAVLRPNVPQIVCYSMYPNRIHSCRHIEDNVDIEQLVQKKATTYMILHKIITNVPALVLGMFCGAWSDKYGRKLPMVMPSLGTTFAVLLYMAANMAYDGSIACFLVGSVIHGCFGKTAMVSMAVSSYVVDITATDRRTKRLGTIAAMQFIGMFIGSLIGGLLIDSTSILTAYCCVSFMNALVVLLTLVTLRETVNVADKRNLFPCKAFCQGKNVMESVQVITKPRAGSTRRFIISLFVVLFLHQTCRTGLTDVTLLFTEKSPLSWPTSWFGYLSALDNASMGFILLVFLPILSNILKFSDLSISIIGLACACIRFVIMAWSNETWMVWLAVVVGSFGGIINSPVRSLLSKMVQEDEVGKMFSLLGSSETAAKFLAVVFTYLYGSTLDIFPGFAFLLASGLYTVMIVIVLLVHVNIKPANGGDESPTEQTESKMEMNHLNGKTNTNGKIDINGKTEMNGTIGSLERADIESR</sequence>
<feature type="transmembrane region" description="Helical" evidence="6">
    <location>
        <begin position="278"/>
        <end position="296"/>
    </location>
</feature>
<feature type="transmembrane region" description="Helical" evidence="6">
    <location>
        <begin position="187"/>
        <end position="209"/>
    </location>
</feature>
<evidence type="ECO:0000256" key="6">
    <source>
        <dbReference type="SAM" id="Phobius"/>
    </source>
</evidence>
<proteinExistence type="predicted"/>
<feature type="transmembrane region" description="Helical" evidence="6">
    <location>
        <begin position="92"/>
        <end position="113"/>
    </location>
</feature>
<keyword evidence="2 6" id="KW-0812">Transmembrane</keyword>
<dbReference type="AlphaFoldDB" id="A0A210PTF8"/>
<keyword evidence="8" id="KW-1185">Reference proteome</keyword>
<protein>
    <submittedName>
        <fullName evidence="7">Proton-coupled folate transporter</fullName>
    </submittedName>
</protein>
<gene>
    <name evidence="7" type="ORF">KP79_PYT16560</name>
</gene>
<reference evidence="7 8" key="1">
    <citation type="journal article" date="2017" name="Nat. Ecol. Evol.">
        <title>Scallop genome provides insights into evolution of bilaterian karyotype and development.</title>
        <authorList>
            <person name="Wang S."/>
            <person name="Zhang J."/>
            <person name="Jiao W."/>
            <person name="Li J."/>
            <person name="Xun X."/>
            <person name="Sun Y."/>
            <person name="Guo X."/>
            <person name="Huan P."/>
            <person name="Dong B."/>
            <person name="Zhang L."/>
            <person name="Hu X."/>
            <person name="Sun X."/>
            <person name="Wang J."/>
            <person name="Zhao C."/>
            <person name="Wang Y."/>
            <person name="Wang D."/>
            <person name="Huang X."/>
            <person name="Wang R."/>
            <person name="Lv J."/>
            <person name="Li Y."/>
            <person name="Zhang Z."/>
            <person name="Liu B."/>
            <person name="Lu W."/>
            <person name="Hui Y."/>
            <person name="Liang J."/>
            <person name="Zhou Z."/>
            <person name="Hou R."/>
            <person name="Li X."/>
            <person name="Liu Y."/>
            <person name="Li H."/>
            <person name="Ning X."/>
            <person name="Lin Y."/>
            <person name="Zhao L."/>
            <person name="Xing Q."/>
            <person name="Dou J."/>
            <person name="Li Y."/>
            <person name="Mao J."/>
            <person name="Guo H."/>
            <person name="Dou H."/>
            <person name="Li T."/>
            <person name="Mu C."/>
            <person name="Jiang W."/>
            <person name="Fu Q."/>
            <person name="Fu X."/>
            <person name="Miao Y."/>
            <person name="Liu J."/>
            <person name="Yu Q."/>
            <person name="Li R."/>
            <person name="Liao H."/>
            <person name="Li X."/>
            <person name="Kong Y."/>
            <person name="Jiang Z."/>
            <person name="Chourrout D."/>
            <person name="Li R."/>
            <person name="Bao Z."/>
        </authorList>
    </citation>
    <scope>NUCLEOTIDE SEQUENCE [LARGE SCALE GENOMIC DNA]</scope>
    <source>
        <strain evidence="7 8">PY_sf001</strain>
    </source>
</reference>
<dbReference type="SUPFAM" id="SSF103473">
    <property type="entry name" value="MFS general substrate transporter"/>
    <property type="match status" value="1"/>
</dbReference>
<dbReference type="GO" id="GO:0016020">
    <property type="term" value="C:membrane"/>
    <property type="evidence" value="ECO:0007669"/>
    <property type="project" value="UniProtKB-SubCell"/>
</dbReference>
<comment type="caution">
    <text evidence="7">The sequence shown here is derived from an EMBL/GenBank/DDBJ whole genome shotgun (WGS) entry which is preliminary data.</text>
</comment>
<evidence type="ECO:0000256" key="1">
    <source>
        <dbReference type="ARBA" id="ARBA00004141"/>
    </source>
</evidence>
<feature type="transmembrane region" description="Helical" evidence="6">
    <location>
        <begin position="347"/>
        <end position="366"/>
    </location>
</feature>
<organism evidence="7 8">
    <name type="scientific">Mizuhopecten yessoensis</name>
    <name type="common">Japanese scallop</name>
    <name type="synonym">Patinopecten yessoensis</name>
    <dbReference type="NCBI Taxonomy" id="6573"/>
    <lineage>
        <taxon>Eukaryota</taxon>
        <taxon>Metazoa</taxon>
        <taxon>Spiralia</taxon>
        <taxon>Lophotrochozoa</taxon>
        <taxon>Mollusca</taxon>
        <taxon>Bivalvia</taxon>
        <taxon>Autobranchia</taxon>
        <taxon>Pteriomorphia</taxon>
        <taxon>Pectinida</taxon>
        <taxon>Pectinoidea</taxon>
        <taxon>Pectinidae</taxon>
        <taxon>Mizuhopecten</taxon>
    </lineage>
</organism>
<name>A0A210PTF8_MIZYE</name>
<dbReference type="Pfam" id="PF07690">
    <property type="entry name" value="MFS_1"/>
    <property type="match status" value="1"/>
</dbReference>
<accession>A0A210PTF8</accession>
<dbReference type="Proteomes" id="UP000242188">
    <property type="component" value="Unassembled WGS sequence"/>
</dbReference>
<feature type="transmembrane region" description="Helical" evidence="6">
    <location>
        <begin position="434"/>
        <end position="457"/>
    </location>
</feature>
<evidence type="ECO:0000313" key="7">
    <source>
        <dbReference type="EMBL" id="OWF39778.1"/>
    </source>
</evidence>
<dbReference type="EMBL" id="NEDP02005510">
    <property type="protein sequence ID" value="OWF39778.1"/>
    <property type="molecule type" value="Genomic_DNA"/>
</dbReference>
<dbReference type="InterPro" id="IPR011701">
    <property type="entry name" value="MFS"/>
</dbReference>
<dbReference type="InterPro" id="IPR036259">
    <property type="entry name" value="MFS_trans_sf"/>
</dbReference>
<dbReference type="Gene3D" id="1.20.1250.20">
    <property type="entry name" value="MFS general substrate transporter like domains"/>
    <property type="match status" value="1"/>
</dbReference>
<feature type="transmembrane region" description="Helical" evidence="6">
    <location>
        <begin position="215"/>
        <end position="236"/>
    </location>
</feature>
<evidence type="ECO:0000256" key="5">
    <source>
        <dbReference type="SAM" id="MobiDB-lite"/>
    </source>
</evidence>